<evidence type="ECO:0000259" key="4">
    <source>
        <dbReference type="Pfam" id="PF23572"/>
    </source>
</evidence>
<accession>A0A8X8YI71</accession>
<gene>
    <name evidence="5" type="ORF">SASPL_104562</name>
</gene>
<comment type="caution">
    <text evidence="5">The sequence shown here is derived from an EMBL/GenBank/DDBJ whole genome shotgun (WGS) entry which is preliminary data.</text>
</comment>
<evidence type="ECO:0008006" key="7">
    <source>
        <dbReference type="Google" id="ProtNLM"/>
    </source>
</evidence>
<dbReference type="AlphaFoldDB" id="A0A8X8YI71"/>
<dbReference type="Pfam" id="PF23572">
    <property type="entry name" value="GH3_C"/>
    <property type="match status" value="1"/>
</dbReference>
<sequence length="491" mass="55394">MFIEEVTVNADEVQQTTLAHILSQNGDTEYLTRFKVDGPAAFNSNVPVVTFEDIQPYIRRIADGDCSPILCAQPISDFIIRPVLLNFALIFPSAQGKLIPVNKQEQDIRVLRASLAHAILKQHVKDLDEGKSLRFMFIKPDRRTQGGLVARFAITRYFKNDIKNWPDAMTTTSLYEAVCCEDIFQSMYTQTLCGLYEREQILRAIRFLQLNWQQLTHDIRNGSLDPRVDDQGIRECMAQSGSELVDLVNVEIGKEYELIVTNYNGLYRYRVGEKFRVTGFHNSAPQFRFLARRNVLLSIDTDKTGETTLQGAVESAYKVLNESKTVVADYTSCMDTTTIPGHYDKLSSVLHSNHHLFTSIIISKLLGVACSCLLKLILLAQAADLACSSYGWPSGEVVEQCCLAMEKAMDAEYRRCRLADKSIGSLEIRIVERGCFEGLMDYALEKSSAAFSQYKTPMCVQLKPMVDLLNSRVVAAYFNPAPAHWALEERL</sequence>
<dbReference type="PANTHER" id="PTHR31901:SF96">
    <property type="entry name" value="INDOLE-3-ACETIC ACID-AMIDO SYNTHETASE GH3.1-RELATED"/>
    <property type="match status" value="1"/>
</dbReference>
<proteinExistence type="inferred from homology"/>
<evidence type="ECO:0000259" key="3">
    <source>
        <dbReference type="Pfam" id="PF23571"/>
    </source>
</evidence>
<comment type="similarity">
    <text evidence="1">Belongs to the IAA-amido conjugating enzyme family.</text>
</comment>
<dbReference type="InterPro" id="IPR004993">
    <property type="entry name" value="GH3"/>
</dbReference>
<dbReference type="Pfam" id="PF23571">
    <property type="entry name" value="GH3_M"/>
    <property type="match status" value="1"/>
</dbReference>
<dbReference type="GO" id="GO:0016881">
    <property type="term" value="F:acid-amino acid ligase activity"/>
    <property type="evidence" value="ECO:0007669"/>
    <property type="project" value="TreeGrafter"/>
</dbReference>
<evidence type="ECO:0000313" key="6">
    <source>
        <dbReference type="Proteomes" id="UP000298416"/>
    </source>
</evidence>
<name>A0A8X8YI71_SALSN</name>
<keyword evidence="6" id="KW-1185">Reference proteome</keyword>
<dbReference type="PANTHER" id="PTHR31901">
    <property type="entry name" value="GH3 DOMAIN-CONTAINING PROTEIN"/>
    <property type="match status" value="1"/>
</dbReference>
<evidence type="ECO:0000256" key="1">
    <source>
        <dbReference type="ARBA" id="ARBA00008068"/>
    </source>
</evidence>
<dbReference type="InterPro" id="IPR055377">
    <property type="entry name" value="GH3_M"/>
</dbReference>
<dbReference type="InterPro" id="IPR055378">
    <property type="entry name" value="GH3_C"/>
</dbReference>
<dbReference type="Proteomes" id="UP000298416">
    <property type="component" value="Unassembled WGS sequence"/>
</dbReference>
<reference evidence="5" key="2">
    <citation type="submission" date="2020-08" db="EMBL/GenBank/DDBJ databases">
        <title>Plant Genome Project.</title>
        <authorList>
            <person name="Zhang R.-G."/>
        </authorList>
    </citation>
    <scope>NUCLEOTIDE SEQUENCE</scope>
    <source>
        <strain evidence="5">Huo1</strain>
        <tissue evidence="5">Leaf</tissue>
    </source>
</reference>
<dbReference type="EMBL" id="PNBA02000002">
    <property type="protein sequence ID" value="KAG6432966.1"/>
    <property type="molecule type" value="Genomic_DNA"/>
</dbReference>
<evidence type="ECO:0000313" key="5">
    <source>
        <dbReference type="EMBL" id="KAG6432966.1"/>
    </source>
</evidence>
<dbReference type="Pfam" id="PF03321">
    <property type="entry name" value="GH3"/>
    <property type="match status" value="2"/>
</dbReference>
<evidence type="ECO:0000256" key="2">
    <source>
        <dbReference type="ARBA" id="ARBA00022598"/>
    </source>
</evidence>
<feature type="domain" description="GH3 middle" evidence="3">
    <location>
        <begin position="240"/>
        <end position="292"/>
    </location>
</feature>
<organism evidence="5">
    <name type="scientific">Salvia splendens</name>
    <name type="common">Scarlet sage</name>
    <dbReference type="NCBI Taxonomy" id="180675"/>
    <lineage>
        <taxon>Eukaryota</taxon>
        <taxon>Viridiplantae</taxon>
        <taxon>Streptophyta</taxon>
        <taxon>Embryophyta</taxon>
        <taxon>Tracheophyta</taxon>
        <taxon>Spermatophyta</taxon>
        <taxon>Magnoliopsida</taxon>
        <taxon>eudicotyledons</taxon>
        <taxon>Gunneridae</taxon>
        <taxon>Pentapetalae</taxon>
        <taxon>asterids</taxon>
        <taxon>lamiids</taxon>
        <taxon>Lamiales</taxon>
        <taxon>Lamiaceae</taxon>
        <taxon>Nepetoideae</taxon>
        <taxon>Mentheae</taxon>
        <taxon>Salviinae</taxon>
        <taxon>Salvia</taxon>
        <taxon>Salvia subgen. Calosphace</taxon>
        <taxon>core Calosphace</taxon>
    </lineage>
</organism>
<dbReference type="GO" id="GO:0005737">
    <property type="term" value="C:cytoplasm"/>
    <property type="evidence" value="ECO:0007669"/>
    <property type="project" value="TreeGrafter"/>
</dbReference>
<reference evidence="5" key="1">
    <citation type="submission" date="2018-01" db="EMBL/GenBank/DDBJ databases">
        <authorList>
            <person name="Mao J.F."/>
        </authorList>
    </citation>
    <scope>NUCLEOTIDE SEQUENCE</scope>
    <source>
        <strain evidence="5">Huo1</strain>
        <tissue evidence="5">Leaf</tissue>
    </source>
</reference>
<protein>
    <recommendedName>
        <fullName evidence="7">Auxin responsive GH3 protein family</fullName>
    </recommendedName>
</protein>
<keyword evidence="2" id="KW-0436">Ligase</keyword>
<feature type="domain" description="GH3 C-terminal" evidence="4">
    <location>
        <begin position="309"/>
        <end position="461"/>
    </location>
</feature>